<organism evidence="3 4">
    <name type="scientific">Actinospica acidithermotolerans</name>
    <dbReference type="NCBI Taxonomy" id="2828514"/>
    <lineage>
        <taxon>Bacteria</taxon>
        <taxon>Bacillati</taxon>
        <taxon>Actinomycetota</taxon>
        <taxon>Actinomycetes</taxon>
        <taxon>Catenulisporales</taxon>
        <taxon>Actinospicaceae</taxon>
        <taxon>Actinospica</taxon>
    </lineage>
</organism>
<dbReference type="InterPro" id="IPR007329">
    <property type="entry name" value="FMN-bd"/>
</dbReference>
<evidence type="ECO:0000259" key="2">
    <source>
        <dbReference type="SMART" id="SM00900"/>
    </source>
</evidence>
<dbReference type="GO" id="GO:0010181">
    <property type="term" value="F:FMN binding"/>
    <property type="evidence" value="ECO:0007669"/>
    <property type="project" value="InterPro"/>
</dbReference>
<comment type="caution">
    <text evidence="3">The sequence shown here is derived from an EMBL/GenBank/DDBJ whole genome shotgun (WGS) entry which is preliminary data.</text>
</comment>
<evidence type="ECO:0000313" key="4">
    <source>
        <dbReference type="Proteomes" id="UP000676325"/>
    </source>
</evidence>
<proteinExistence type="predicted"/>
<feature type="chain" id="PRO_5037290465" evidence="1">
    <location>
        <begin position="24"/>
        <end position="143"/>
    </location>
</feature>
<feature type="signal peptide" evidence="1">
    <location>
        <begin position="1"/>
        <end position="23"/>
    </location>
</feature>
<gene>
    <name evidence="3" type="ORF">KDK95_03260</name>
</gene>
<evidence type="ECO:0000313" key="3">
    <source>
        <dbReference type="EMBL" id="MBR7825312.1"/>
    </source>
</evidence>
<dbReference type="EMBL" id="JAGSOH010000005">
    <property type="protein sequence ID" value="MBR7825312.1"/>
    <property type="molecule type" value="Genomic_DNA"/>
</dbReference>
<dbReference type="RefSeq" id="WP_212516471.1">
    <property type="nucleotide sequence ID" value="NZ_JAGSOH010000005.1"/>
</dbReference>
<keyword evidence="1" id="KW-0732">Signal</keyword>
<dbReference type="Pfam" id="PF04205">
    <property type="entry name" value="FMN_bind"/>
    <property type="match status" value="1"/>
</dbReference>
<dbReference type="AlphaFoldDB" id="A0A941IH38"/>
<dbReference type="Gene3D" id="3.90.1010.20">
    <property type="match status" value="1"/>
</dbReference>
<keyword evidence="4" id="KW-1185">Reference proteome</keyword>
<accession>A0A941IH38</accession>
<evidence type="ECO:0000256" key="1">
    <source>
        <dbReference type="SAM" id="SignalP"/>
    </source>
</evidence>
<dbReference type="Proteomes" id="UP000676325">
    <property type="component" value="Unassembled WGS sequence"/>
</dbReference>
<dbReference type="GO" id="GO:0016020">
    <property type="term" value="C:membrane"/>
    <property type="evidence" value="ECO:0007669"/>
    <property type="project" value="InterPro"/>
</dbReference>
<name>A0A941IH38_9ACTN</name>
<feature type="domain" description="FMN-binding" evidence="2">
    <location>
        <begin position="53"/>
        <end position="130"/>
    </location>
</feature>
<protein>
    <submittedName>
        <fullName evidence="3">FMN-binding protein</fullName>
    </submittedName>
</protein>
<dbReference type="SMART" id="SM00900">
    <property type="entry name" value="FMN_bind"/>
    <property type="match status" value="1"/>
</dbReference>
<reference evidence="3" key="1">
    <citation type="submission" date="2021-04" db="EMBL/GenBank/DDBJ databases">
        <title>Genome based classification of Actinospica acidithermotolerans sp. nov., an actinobacterium isolated from an Indonesian hot spring.</title>
        <authorList>
            <person name="Kusuma A.B."/>
            <person name="Putra K.E."/>
            <person name="Nafisah S."/>
            <person name="Loh J."/>
            <person name="Nouioui I."/>
            <person name="Goodfellow M."/>
        </authorList>
    </citation>
    <scope>NUCLEOTIDE SEQUENCE</scope>
    <source>
        <strain evidence="3">MGRD01-02</strain>
    </source>
</reference>
<sequence>MRIFTVCTVASAAVLTTAITAKALMTPTEHAALTGVSTTAGTRTALGPEIPLAHGIVQVQVTCLGTKIVNLVAVQLPHDNNHSWDDSLHAAAVLRSEILSKQTTDLDVVSGATYTSRAYLESLNAALEVAAPNAPKMSPTPMS</sequence>